<dbReference type="EMBL" id="FOIZ01000001">
    <property type="protein sequence ID" value="SEV99979.1"/>
    <property type="molecule type" value="Genomic_DNA"/>
</dbReference>
<dbReference type="PANTHER" id="PTHR42834:SF1">
    <property type="entry name" value="ENDONUCLEASE_EXONUCLEASE_PHOSPHATASE FAMILY PROTEIN (AFU_ORTHOLOGUE AFUA_3G09210)"/>
    <property type="match status" value="1"/>
</dbReference>
<keyword evidence="2" id="KW-0378">Hydrolase</keyword>
<dbReference type="GO" id="GO:0004519">
    <property type="term" value="F:endonuclease activity"/>
    <property type="evidence" value="ECO:0007669"/>
    <property type="project" value="UniProtKB-KW"/>
</dbReference>
<accession>A0A1I0NGU2</accession>
<dbReference type="GO" id="GO:0004527">
    <property type="term" value="F:exonuclease activity"/>
    <property type="evidence" value="ECO:0007669"/>
    <property type="project" value="UniProtKB-KW"/>
</dbReference>
<dbReference type="SUPFAM" id="SSF56219">
    <property type="entry name" value="DNase I-like"/>
    <property type="match status" value="1"/>
</dbReference>
<dbReference type="OrthoDB" id="7297112at2"/>
<proteinExistence type="predicted"/>
<keyword evidence="3" id="KW-1185">Reference proteome</keyword>
<dbReference type="InterPro" id="IPR036691">
    <property type="entry name" value="Endo/exonu/phosph_ase_sf"/>
</dbReference>
<organism evidence="2 3">
    <name type="scientific">Cognatiyoonia koreensis</name>
    <dbReference type="NCBI Taxonomy" id="364200"/>
    <lineage>
        <taxon>Bacteria</taxon>
        <taxon>Pseudomonadati</taxon>
        <taxon>Pseudomonadota</taxon>
        <taxon>Alphaproteobacteria</taxon>
        <taxon>Rhodobacterales</taxon>
        <taxon>Paracoccaceae</taxon>
        <taxon>Cognatiyoonia</taxon>
    </lineage>
</organism>
<reference evidence="2 3" key="1">
    <citation type="submission" date="2016-10" db="EMBL/GenBank/DDBJ databases">
        <authorList>
            <person name="de Groot N.N."/>
        </authorList>
    </citation>
    <scope>NUCLEOTIDE SEQUENCE [LARGE SCALE GENOMIC DNA]</scope>
    <source>
        <strain evidence="2 3">DSM 17925</strain>
    </source>
</reference>
<dbReference type="AlphaFoldDB" id="A0A1I0NGU2"/>
<name>A0A1I0NGU2_9RHOB</name>
<sequence>MTAHFLAFWNLENLFGPEDHPPRIEWIKSRVANDLRGWTPELYQTKLDQLARIIAQMNGGAGPDILGVCEVEDAFVLNDLVATLNVPNRIYGVAHANSERDRRGIDTAFLFDTAMYDVDPDLIFNHFVLRRTGTRDILQATFKTGAGQDLIVLCNHWPSRSGGTVESAGFRATAGETLGYWHQRILEECGDRAAVVAFGDFNDDPFDPSLRFNAVAGRERGDVVRGRSAQFYNFAWEYLQYQATDAEGNPKTLDGTLYFRGDGNVFDQVLVNRSVLDGKGPFTVVDGSAGVLAFAEMVSPSVSFGPIRFGLPKGDADRNVNTAGFSDHFPVSITLTEAAPIA</sequence>
<dbReference type="PANTHER" id="PTHR42834">
    <property type="entry name" value="ENDONUCLEASE/EXONUCLEASE/PHOSPHATASE FAMILY PROTEIN (AFU_ORTHOLOGUE AFUA_3G09210)"/>
    <property type="match status" value="1"/>
</dbReference>
<dbReference type="Proteomes" id="UP000199167">
    <property type="component" value="Unassembled WGS sequence"/>
</dbReference>
<keyword evidence="2" id="KW-0255">Endonuclease</keyword>
<dbReference type="Pfam" id="PF19580">
    <property type="entry name" value="Exo_endo_phos_3"/>
    <property type="match status" value="1"/>
</dbReference>
<gene>
    <name evidence="2" type="ORF">SAMN04488515_0584</name>
</gene>
<dbReference type="RefSeq" id="WP_089990044.1">
    <property type="nucleotide sequence ID" value="NZ_FOIZ01000001.1"/>
</dbReference>
<evidence type="ECO:0000313" key="2">
    <source>
        <dbReference type="EMBL" id="SEV99979.1"/>
    </source>
</evidence>
<dbReference type="STRING" id="364200.SAMN04488515_0584"/>
<feature type="domain" description="Endonuclease/exonuclease/phosphatase" evidence="1">
    <location>
        <begin position="6"/>
        <end position="335"/>
    </location>
</feature>
<keyword evidence="2" id="KW-0540">Nuclease</keyword>
<keyword evidence="2" id="KW-0269">Exonuclease</keyword>
<evidence type="ECO:0000313" key="3">
    <source>
        <dbReference type="Proteomes" id="UP000199167"/>
    </source>
</evidence>
<dbReference type="InterPro" id="IPR005135">
    <property type="entry name" value="Endo/exonuclease/phosphatase"/>
</dbReference>
<evidence type="ECO:0000259" key="1">
    <source>
        <dbReference type="Pfam" id="PF19580"/>
    </source>
</evidence>
<protein>
    <submittedName>
        <fullName evidence="2">Endonuclease/Exonuclease/phosphatase family protein</fullName>
    </submittedName>
</protein>
<dbReference type="Gene3D" id="3.60.10.10">
    <property type="entry name" value="Endonuclease/exonuclease/phosphatase"/>
    <property type="match status" value="1"/>
</dbReference>